<evidence type="ECO:0000256" key="7">
    <source>
        <dbReference type="ARBA" id="ARBA00022723"/>
    </source>
</evidence>
<dbReference type="PROSITE" id="PS00086">
    <property type="entry name" value="CYTOCHROME_P450"/>
    <property type="match status" value="1"/>
</dbReference>
<accession>A0A6P8H209</accession>
<dbReference type="KEGG" id="aten:116286970"/>
<evidence type="ECO:0000256" key="16">
    <source>
        <dbReference type="SAM" id="Phobius"/>
    </source>
</evidence>
<dbReference type="Pfam" id="PF00067">
    <property type="entry name" value="p450"/>
    <property type="match status" value="1"/>
</dbReference>
<dbReference type="InterPro" id="IPR017972">
    <property type="entry name" value="Cyt_P450_CS"/>
</dbReference>
<evidence type="ECO:0000256" key="10">
    <source>
        <dbReference type="ARBA" id="ARBA00023002"/>
    </source>
</evidence>
<dbReference type="PANTHER" id="PTHR24289:SF21">
    <property type="entry name" value="CYTOCHROME P450 1A"/>
    <property type="match status" value="1"/>
</dbReference>
<keyword evidence="6 14" id="KW-0349">Heme</keyword>
<dbReference type="GO" id="GO:0042448">
    <property type="term" value="P:progesterone metabolic process"/>
    <property type="evidence" value="ECO:0007669"/>
    <property type="project" value="TreeGrafter"/>
</dbReference>
<keyword evidence="8" id="KW-0256">Endoplasmic reticulum</keyword>
<comment type="subcellular location">
    <subcellularLocation>
        <location evidence="3">Endoplasmic reticulum membrane</location>
        <topology evidence="3">Peripheral membrane protein</topology>
    </subcellularLocation>
    <subcellularLocation>
        <location evidence="2">Microsome membrane</location>
        <topology evidence="2">Peripheral membrane protein</topology>
    </subcellularLocation>
</comment>
<dbReference type="InterPro" id="IPR002401">
    <property type="entry name" value="Cyt_P450_E_grp-I"/>
</dbReference>
<evidence type="ECO:0000256" key="15">
    <source>
        <dbReference type="RuleBase" id="RU000461"/>
    </source>
</evidence>
<dbReference type="InterPro" id="IPR036396">
    <property type="entry name" value="Cyt_P450_sf"/>
</dbReference>
<keyword evidence="10 15" id="KW-0560">Oxidoreductase</keyword>
<dbReference type="GO" id="GO:0005506">
    <property type="term" value="F:iron ion binding"/>
    <property type="evidence" value="ECO:0007669"/>
    <property type="project" value="InterPro"/>
</dbReference>
<dbReference type="InterPro" id="IPR001128">
    <property type="entry name" value="Cyt_P450"/>
</dbReference>
<dbReference type="EC" id="1.14.14.1" evidence="5"/>
<evidence type="ECO:0000313" key="18">
    <source>
        <dbReference type="RefSeq" id="XP_031549431.1"/>
    </source>
</evidence>
<keyword evidence="12 15" id="KW-0503">Monooxygenase</keyword>
<evidence type="ECO:0000256" key="5">
    <source>
        <dbReference type="ARBA" id="ARBA00012109"/>
    </source>
</evidence>
<comment type="similarity">
    <text evidence="4 15">Belongs to the cytochrome P450 family.</text>
</comment>
<dbReference type="FunFam" id="1.10.630.10:FF:000238">
    <property type="entry name" value="Cytochrome P450 2A6"/>
    <property type="match status" value="1"/>
</dbReference>
<keyword evidence="13 16" id="KW-0472">Membrane</keyword>
<evidence type="ECO:0000256" key="3">
    <source>
        <dbReference type="ARBA" id="ARBA00004406"/>
    </source>
</evidence>
<evidence type="ECO:0000256" key="4">
    <source>
        <dbReference type="ARBA" id="ARBA00010617"/>
    </source>
</evidence>
<evidence type="ECO:0000256" key="6">
    <source>
        <dbReference type="ARBA" id="ARBA00022617"/>
    </source>
</evidence>
<dbReference type="Proteomes" id="UP000515163">
    <property type="component" value="Unplaced"/>
</dbReference>
<dbReference type="GO" id="GO:0020037">
    <property type="term" value="F:heme binding"/>
    <property type="evidence" value="ECO:0007669"/>
    <property type="project" value="InterPro"/>
</dbReference>
<keyword evidence="9" id="KW-0492">Microsome</keyword>
<evidence type="ECO:0000256" key="11">
    <source>
        <dbReference type="ARBA" id="ARBA00023004"/>
    </source>
</evidence>
<organism evidence="17 18">
    <name type="scientific">Actinia tenebrosa</name>
    <name type="common">Australian red waratah sea anemone</name>
    <dbReference type="NCBI Taxonomy" id="6105"/>
    <lineage>
        <taxon>Eukaryota</taxon>
        <taxon>Metazoa</taxon>
        <taxon>Cnidaria</taxon>
        <taxon>Anthozoa</taxon>
        <taxon>Hexacorallia</taxon>
        <taxon>Actiniaria</taxon>
        <taxon>Actiniidae</taxon>
        <taxon>Actinia</taxon>
    </lineage>
</organism>
<dbReference type="GO" id="GO:0042446">
    <property type="term" value="P:hormone biosynthetic process"/>
    <property type="evidence" value="ECO:0007669"/>
    <property type="project" value="TreeGrafter"/>
</dbReference>
<keyword evidence="17" id="KW-1185">Reference proteome</keyword>
<dbReference type="GeneID" id="116286970"/>
<dbReference type="GO" id="GO:0005789">
    <property type="term" value="C:endoplasmic reticulum membrane"/>
    <property type="evidence" value="ECO:0007669"/>
    <property type="project" value="UniProtKB-SubCell"/>
</dbReference>
<dbReference type="PRINTS" id="PR00385">
    <property type="entry name" value="P450"/>
</dbReference>
<dbReference type="PANTHER" id="PTHR24289">
    <property type="entry name" value="STEROID 17-ALPHA-HYDROXYLASE/17,20 LYASE"/>
    <property type="match status" value="1"/>
</dbReference>
<dbReference type="Gene3D" id="1.10.630.10">
    <property type="entry name" value="Cytochrome P450"/>
    <property type="match status" value="1"/>
</dbReference>
<keyword evidence="16" id="KW-0812">Transmembrane</keyword>
<protein>
    <recommendedName>
        <fullName evidence="5">unspecific monooxygenase</fullName>
        <ecNumber evidence="5">1.14.14.1</ecNumber>
    </recommendedName>
</protein>
<dbReference type="RefSeq" id="XP_031549431.1">
    <property type="nucleotide sequence ID" value="XM_031693571.1"/>
</dbReference>
<dbReference type="SUPFAM" id="SSF48264">
    <property type="entry name" value="Cytochrome P450"/>
    <property type="match status" value="1"/>
</dbReference>
<evidence type="ECO:0000256" key="2">
    <source>
        <dbReference type="ARBA" id="ARBA00004174"/>
    </source>
</evidence>
<gene>
    <name evidence="18" type="primary">LOC116286970</name>
</gene>
<feature type="transmembrane region" description="Helical" evidence="16">
    <location>
        <begin position="20"/>
        <end position="39"/>
    </location>
</feature>
<dbReference type="PRINTS" id="PR00463">
    <property type="entry name" value="EP450I"/>
</dbReference>
<keyword evidence="11 14" id="KW-0408">Iron</keyword>
<evidence type="ECO:0000256" key="12">
    <source>
        <dbReference type="ARBA" id="ARBA00023033"/>
    </source>
</evidence>
<reference evidence="18" key="1">
    <citation type="submission" date="2025-08" db="UniProtKB">
        <authorList>
            <consortium name="RefSeq"/>
        </authorList>
    </citation>
    <scope>IDENTIFICATION</scope>
    <source>
        <tissue evidence="18">Tentacle</tissue>
    </source>
</reference>
<evidence type="ECO:0000256" key="14">
    <source>
        <dbReference type="PIRSR" id="PIRSR602401-1"/>
    </source>
</evidence>
<proteinExistence type="inferred from homology"/>
<evidence type="ECO:0000256" key="8">
    <source>
        <dbReference type="ARBA" id="ARBA00022824"/>
    </source>
</evidence>
<keyword evidence="7 14" id="KW-0479">Metal-binding</keyword>
<dbReference type="InParanoid" id="A0A6P8H209"/>
<keyword evidence="16" id="KW-1133">Transmembrane helix</keyword>
<dbReference type="OrthoDB" id="3934656at2759"/>
<feature type="binding site" description="axial binding residue" evidence="14">
    <location>
        <position position="472"/>
    </location>
    <ligand>
        <name>heme</name>
        <dbReference type="ChEBI" id="CHEBI:30413"/>
    </ligand>
    <ligandPart>
        <name>Fe</name>
        <dbReference type="ChEBI" id="CHEBI:18248"/>
    </ligandPart>
</feature>
<dbReference type="AlphaFoldDB" id="A0A6P8H209"/>
<evidence type="ECO:0000256" key="9">
    <source>
        <dbReference type="ARBA" id="ARBA00022848"/>
    </source>
</evidence>
<evidence type="ECO:0000256" key="1">
    <source>
        <dbReference type="ARBA" id="ARBA00001971"/>
    </source>
</evidence>
<name>A0A6P8H209_ACTTE</name>
<dbReference type="GO" id="GO:0004508">
    <property type="term" value="F:steroid 17-alpha-monooxygenase activity"/>
    <property type="evidence" value="ECO:0007669"/>
    <property type="project" value="TreeGrafter"/>
</dbReference>
<sequence>MYSPPFMQFNPELPYSFETQLFFLLVSFLLIILIAHKHLQDLSIRSQYSLPPGPWGLPIIGAAFRIGSDNYKDFLKLSEEYGDVYSLYIGSRLAVVLNGSEAIHDALVKNSLVFAGRPDLVTMEMAGQGGRGILNATYGKKWQILRKTSFSAIHKYLTTKDVLYATLNKGRHHLIEQLHNNQATPYDVMSALKSTTATVILGALFGDDYCKQDVDKILALSDSFRETVGCGLAIDFMPWLKYFPNPQLDRLSGIMDQAKSVISKLYFENKSSYKRGTIRNLADSLLEGVNNLKDKQRQNPILDCNSNLVEGEGLPTDDLDSIMVLVDLFGAGFDTSSITLYFAIAYLVKYPHVQRKAQEELDQVIGRHRMPRVSDLDNLHYTNACVYELLRICALAPLSVPHSTTSDVIFRGYFIPKGTVVFVNLWSVLRDPKLWKDPDVFDPTRFLDDKGHVISPRRLPKFLPFSTGRRACVGRSLAEVELPFLLASLVHQFEFTSAESGEEKKKTVKTENGLTLKPAKYEVIIKVR</sequence>
<evidence type="ECO:0000313" key="17">
    <source>
        <dbReference type="Proteomes" id="UP000515163"/>
    </source>
</evidence>
<comment type="cofactor">
    <cofactor evidence="1 14">
        <name>heme</name>
        <dbReference type="ChEBI" id="CHEBI:30413"/>
    </cofactor>
</comment>
<evidence type="ECO:0000256" key="13">
    <source>
        <dbReference type="ARBA" id="ARBA00023136"/>
    </source>
</evidence>